<dbReference type="STRING" id="322710.Avin_21990"/>
<feature type="transmembrane region" description="Helical" evidence="7">
    <location>
        <begin position="119"/>
        <end position="138"/>
    </location>
</feature>
<dbReference type="PROSITE" id="PS50928">
    <property type="entry name" value="ABC_TM1"/>
    <property type="match status" value="1"/>
</dbReference>
<feature type="transmembrane region" description="Helical" evidence="7">
    <location>
        <begin position="144"/>
        <end position="163"/>
    </location>
</feature>
<feature type="transmembrane region" description="Helical" evidence="7">
    <location>
        <begin position="184"/>
        <end position="205"/>
    </location>
</feature>
<reference evidence="9 10" key="1">
    <citation type="journal article" date="2009" name="J. Bacteriol.">
        <title>Genome sequence of Azotobacter vinelandii, an obligate aerobe specialized to support diverse anaerobic metabolic processes.</title>
        <authorList>
            <person name="Setubal J.C."/>
            <person name="dos Santos P."/>
            <person name="Goldman B.S."/>
            <person name="Ertesvag H."/>
            <person name="Espin G."/>
            <person name="Rubio L.M."/>
            <person name="Valla S."/>
            <person name="Almeida N.F."/>
            <person name="Balasubramanian D."/>
            <person name="Cromes L."/>
            <person name="Curatti L."/>
            <person name="Du Z."/>
            <person name="Godsy E."/>
            <person name="Goodner B."/>
            <person name="Hellner-Burris K."/>
            <person name="Hernandez J.A."/>
            <person name="Houmiel K."/>
            <person name="Imperial J."/>
            <person name="Kennedy C."/>
            <person name="Larson T.J."/>
            <person name="Latreille P."/>
            <person name="Ligon L.S."/>
            <person name="Lu J."/>
            <person name="Maerk M."/>
            <person name="Miller N.M."/>
            <person name="Norton S."/>
            <person name="O'Carroll I.P."/>
            <person name="Paulsen I."/>
            <person name="Raulfs E.C."/>
            <person name="Roemer R."/>
            <person name="Rosser J."/>
            <person name="Segura D."/>
            <person name="Slater S."/>
            <person name="Stricklin S.L."/>
            <person name="Studholme D.J."/>
            <person name="Sun J."/>
            <person name="Viana C.J."/>
            <person name="Wallin E."/>
            <person name="Wang B."/>
            <person name="Wheeler C."/>
            <person name="Zhu H."/>
            <person name="Dean D.R."/>
            <person name="Dixon R."/>
            <person name="Wood D."/>
        </authorList>
    </citation>
    <scope>NUCLEOTIDE SEQUENCE [LARGE SCALE GENOMIC DNA]</scope>
    <source>
        <strain evidence="10">DJ / ATCC BAA-1303</strain>
    </source>
</reference>
<keyword evidence="3" id="KW-1003">Cell membrane</keyword>
<dbReference type="PANTHER" id="PTHR30151:SF0">
    <property type="entry name" value="ABC TRANSPORTER PERMEASE PROTEIN MJ0413-RELATED"/>
    <property type="match status" value="1"/>
</dbReference>
<dbReference type="RefSeq" id="WP_012700789.1">
    <property type="nucleotide sequence ID" value="NC_012560.1"/>
</dbReference>
<evidence type="ECO:0000313" key="10">
    <source>
        <dbReference type="Proteomes" id="UP000002424"/>
    </source>
</evidence>
<dbReference type="Gene3D" id="1.10.3720.10">
    <property type="entry name" value="MetI-like"/>
    <property type="match status" value="1"/>
</dbReference>
<evidence type="ECO:0000256" key="3">
    <source>
        <dbReference type="ARBA" id="ARBA00022475"/>
    </source>
</evidence>
<evidence type="ECO:0000256" key="7">
    <source>
        <dbReference type="RuleBase" id="RU363032"/>
    </source>
</evidence>
<keyword evidence="10" id="KW-1185">Reference proteome</keyword>
<evidence type="ECO:0000256" key="6">
    <source>
        <dbReference type="ARBA" id="ARBA00023136"/>
    </source>
</evidence>
<dbReference type="KEGG" id="avn:Avin_21990"/>
<dbReference type="InterPro" id="IPR000515">
    <property type="entry name" value="MetI-like"/>
</dbReference>
<comment type="subcellular location">
    <subcellularLocation>
        <location evidence="1 7">Cell membrane</location>
        <topology evidence="1 7">Multi-pass membrane protein</topology>
    </subcellularLocation>
</comment>
<dbReference type="Pfam" id="PF00528">
    <property type="entry name" value="BPD_transp_1"/>
    <property type="match status" value="1"/>
</dbReference>
<dbReference type="GO" id="GO:0005886">
    <property type="term" value="C:plasma membrane"/>
    <property type="evidence" value="ECO:0007669"/>
    <property type="project" value="UniProtKB-SubCell"/>
</dbReference>
<dbReference type="GO" id="GO:0055085">
    <property type="term" value="P:transmembrane transport"/>
    <property type="evidence" value="ECO:0007669"/>
    <property type="project" value="InterPro"/>
</dbReference>
<dbReference type="InterPro" id="IPR035906">
    <property type="entry name" value="MetI-like_sf"/>
</dbReference>
<evidence type="ECO:0000256" key="5">
    <source>
        <dbReference type="ARBA" id="ARBA00022989"/>
    </source>
</evidence>
<dbReference type="AlphaFoldDB" id="C1DG79"/>
<feature type="domain" description="ABC transmembrane type-1" evidence="8">
    <location>
        <begin position="78"/>
        <end position="258"/>
    </location>
</feature>
<dbReference type="GeneID" id="88185404"/>
<proteinExistence type="inferred from homology"/>
<dbReference type="PANTHER" id="PTHR30151">
    <property type="entry name" value="ALKANE SULFONATE ABC TRANSPORTER-RELATED, MEMBRANE SUBUNIT"/>
    <property type="match status" value="1"/>
</dbReference>
<dbReference type="EnsemblBacteria" id="ACO78390">
    <property type="protein sequence ID" value="ACO78390"/>
    <property type="gene ID" value="Avin_21990"/>
</dbReference>
<keyword evidence="5 7" id="KW-1133">Transmembrane helix</keyword>
<dbReference type="Proteomes" id="UP000002424">
    <property type="component" value="Chromosome"/>
</dbReference>
<name>C1DG79_AZOVD</name>
<evidence type="ECO:0000256" key="2">
    <source>
        <dbReference type="ARBA" id="ARBA00022448"/>
    </source>
</evidence>
<dbReference type="OrthoDB" id="8138334at2"/>
<dbReference type="SUPFAM" id="SSF161098">
    <property type="entry name" value="MetI-like"/>
    <property type="match status" value="1"/>
</dbReference>
<comment type="similarity">
    <text evidence="7">Belongs to the binding-protein-dependent transport system permease family.</text>
</comment>
<sequence>MSKSKSPPFRTPAPLPAGKYLRLLGKPLLLGLPWAVLLALWTAVPHLSERYAALVPSPASVLRHALPMLADGSLFVHWAASASRVIGGVLLGVLAAVPVGFVLGWYAGARRLLTPLLNFFRALPPIALIPLTIVYFGIGEAAKILVLVYAAFFTAVVVLYEGISRIAPIYVNVARTLGASERELFLRVVLPLALPHVLTATRVALGVGWMTLVASELVSAQNGLGSMIQVAASYFQLEVIYLGLICIGFTAMAMDFLLVRLSARLVGWQERVK</sequence>
<dbReference type="EMBL" id="CP001157">
    <property type="protein sequence ID" value="ACO78390.1"/>
    <property type="molecule type" value="Genomic_DNA"/>
</dbReference>
<feature type="transmembrane region" description="Helical" evidence="7">
    <location>
        <begin position="85"/>
        <end position="107"/>
    </location>
</feature>
<keyword evidence="6 7" id="KW-0472">Membrane</keyword>
<keyword evidence="2 7" id="KW-0813">Transport</keyword>
<evidence type="ECO:0000313" key="9">
    <source>
        <dbReference type="EMBL" id="ACO78390.1"/>
    </source>
</evidence>
<dbReference type="CDD" id="cd06261">
    <property type="entry name" value="TM_PBP2"/>
    <property type="match status" value="1"/>
</dbReference>
<feature type="transmembrane region" description="Helical" evidence="7">
    <location>
        <begin position="28"/>
        <end position="48"/>
    </location>
</feature>
<dbReference type="eggNOG" id="COG0600">
    <property type="taxonomic scope" value="Bacteria"/>
</dbReference>
<gene>
    <name evidence="9" type="ordered locus">Avin_21990</name>
</gene>
<dbReference type="HOGENOM" id="CLU_046113_1_0_6"/>
<accession>C1DG79</accession>
<evidence type="ECO:0000256" key="4">
    <source>
        <dbReference type="ARBA" id="ARBA00022692"/>
    </source>
</evidence>
<evidence type="ECO:0000256" key="1">
    <source>
        <dbReference type="ARBA" id="ARBA00004651"/>
    </source>
</evidence>
<organism evidence="9 10">
    <name type="scientific">Azotobacter vinelandii (strain DJ / ATCC BAA-1303)</name>
    <dbReference type="NCBI Taxonomy" id="322710"/>
    <lineage>
        <taxon>Bacteria</taxon>
        <taxon>Pseudomonadati</taxon>
        <taxon>Pseudomonadota</taxon>
        <taxon>Gammaproteobacteria</taxon>
        <taxon>Pseudomonadales</taxon>
        <taxon>Pseudomonadaceae</taxon>
        <taxon>Azotobacter</taxon>
    </lineage>
</organism>
<evidence type="ECO:0000259" key="8">
    <source>
        <dbReference type="PROSITE" id="PS50928"/>
    </source>
</evidence>
<protein>
    <submittedName>
        <fullName evidence="9">ABC transporter, inner membrane permease component</fullName>
    </submittedName>
</protein>
<keyword evidence="4 7" id="KW-0812">Transmembrane</keyword>
<feature type="transmembrane region" description="Helical" evidence="7">
    <location>
        <begin position="239"/>
        <end position="259"/>
    </location>
</feature>